<evidence type="ECO:0000313" key="1">
    <source>
        <dbReference type="EMBL" id="MBA6068078.1"/>
    </source>
</evidence>
<proteinExistence type="predicted"/>
<accession>A0A7W2JZI7</accession>
<evidence type="ECO:0000313" key="2">
    <source>
        <dbReference type="Proteomes" id="UP000541770"/>
    </source>
</evidence>
<comment type="caution">
    <text evidence="1">The sequence shown here is derived from an EMBL/GenBank/DDBJ whole genome shotgun (WGS) entry which is preliminary data.</text>
</comment>
<dbReference type="AlphaFoldDB" id="A0A7W2JZI7"/>
<reference evidence="1 2" key="1">
    <citation type="submission" date="2020-07" db="EMBL/GenBank/DDBJ databases">
        <title>Diversity of carbapenemase encoding genes among Pseudomonas putida group clinical isolates in a tertiary Brazilian hospital.</title>
        <authorList>
            <person name="Alberto-Lei F."/>
            <person name="Nodari C.S."/>
            <person name="Streling A.P."/>
            <person name="Paulino J.T."/>
            <person name="Bessa-Neto F.O."/>
            <person name="Cayo R."/>
            <person name="Gales A.C."/>
        </authorList>
    </citation>
    <scope>NUCLEOTIDE SEQUENCE [LARGE SCALE GENOMIC DNA]</scope>
    <source>
        <strain evidence="1 2">14802</strain>
    </source>
</reference>
<organism evidence="1 2">
    <name type="scientific">Pseudomonas mosselii</name>
    <dbReference type="NCBI Taxonomy" id="78327"/>
    <lineage>
        <taxon>Bacteria</taxon>
        <taxon>Pseudomonadati</taxon>
        <taxon>Pseudomonadota</taxon>
        <taxon>Gammaproteobacteria</taxon>
        <taxon>Pseudomonadales</taxon>
        <taxon>Pseudomonadaceae</taxon>
        <taxon>Pseudomonas</taxon>
    </lineage>
</organism>
<name>A0A7W2JZI7_9PSED</name>
<dbReference type="RefSeq" id="WP_182324839.1">
    <property type="nucleotide sequence ID" value="NZ_JACGDE010000025.1"/>
</dbReference>
<protein>
    <submittedName>
        <fullName evidence="1">Uncharacterized protein</fullName>
    </submittedName>
</protein>
<dbReference type="EMBL" id="JACGDE010000025">
    <property type="protein sequence ID" value="MBA6068078.1"/>
    <property type="molecule type" value="Genomic_DNA"/>
</dbReference>
<dbReference type="Proteomes" id="UP000541770">
    <property type="component" value="Unassembled WGS sequence"/>
</dbReference>
<sequence>MTPTHPAESIALAAQARRAAELQRVPEALRPLLQDLPERPRQLLIGALSDLVLDTPELFERRRGLALGMIYMAGKYDGLSPAAVGALVSYVLDLPA</sequence>
<gene>
    <name evidence="1" type="ORF">H4C75_25415</name>
</gene>